<feature type="chain" id="PRO_5031160979" description="Partial AB-hydrolase lipase domain-containing protein" evidence="7">
    <location>
        <begin position="19"/>
        <end position="679"/>
    </location>
</feature>
<dbReference type="Pfam" id="PF04083">
    <property type="entry name" value="Abhydro_lipase"/>
    <property type="match status" value="1"/>
</dbReference>
<feature type="domain" description="Partial AB-hydrolase lipase" evidence="8">
    <location>
        <begin position="64"/>
        <end position="123"/>
    </location>
</feature>
<dbReference type="EMBL" id="OE842698">
    <property type="protein sequence ID" value="CAD7601126.1"/>
    <property type="molecule type" value="Genomic_DNA"/>
</dbReference>
<dbReference type="AlphaFoldDB" id="A0A7R9K4Q0"/>
<evidence type="ECO:0000256" key="2">
    <source>
        <dbReference type="ARBA" id="ARBA00022729"/>
    </source>
</evidence>
<keyword evidence="5" id="KW-0443">Lipid metabolism</keyword>
<dbReference type="PANTHER" id="PTHR11005">
    <property type="entry name" value="LYSOSOMAL ACID LIPASE-RELATED"/>
    <property type="match status" value="1"/>
</dbReference>
<evidence type="ECO:0000259" key="8">
    <source>
        <dbReference type="Pfam" id="PF04083"/>
    </source>
</evidence>
<dbReference type="GO" id="GO:0016787">
    <property type="term" value="F:hydrolase activity"/>
    <property type="evidence" value="ECO:0007669"/>
    <property type="project" value="UniProtKB-KW"/>
</dbReference>
<evidence type="ECO:0000256" key="6">
    <source>
        <dbReference type="ARBA" id="ARBA00023180"/>
    </source>
</evidence>
<keyword evidence="6" id="KW-0325">Glycoprotein</keyword>
<protein>
    <recommendedName>
        <fullName evidence="8">Partial AB-hydrolase lipase domain-containing protein</fullName>
    </recommendedName>
</protein>
<comment type="similarity">
    <text evidence="1">Belongs to the AB hydrolase superfamily. Lipase family.</text>
</comment>
<accession>A0A7R9K4Q0</accession>
<evidence type="ECO:0000256" key="4">
    <source>
        <dbReference type="ARBA" id="ARBA00022963"/>
    </source>
</evidence>
<evidence type="ECO:0000256" key="1">
    <source>
        <dbReference type="ARBA" id="ARBA00010701"/>
    </source>
</evidence>
<name>A0A7R9K4Q0_TIMGE</name>
<dbReference type="Gene3D" id="3.40.50.1820">
    <property type="entry name" value="alpha/beta hydrolase"/>
    <property type="match status" value="2"/>
</dbReference>
<dbReference type="GO" id="GO:0016042">
    <property type="term" value="P:lipid catabolic process"/>
    <property type="evidence" value="ECO:0007669"/>
    <property type="project" value="UniProtKB-KW"/>
</dbReference>
<reference evidence="9" key="1">
    <citation type="submission" date="2020-11" db="EMBL/GenBank/DDBJ databases">
        <authorList>
            <person name="Tran Van P."/>
        </authorList>
    </citation>
    <scope>NUCLEOTIDE SEQUENCE</scope>
</reference>
<evidence type="ECO:0000256" key="5">
    <source>
        <dbReference type="ARBA" id="ARBA00023098"/>
    </source>
</evidence>
<organism evidence="9">
    <name type="scientific">Timema genevievae</name>
    <name type="common">Walking stick</name>
    <dbReference type="NCBI Taxonomy" id="629358"/>
    <lineage>
        <taxon>Eukaryota</taxon>
        <taxon>Metazoa</taxon>
        <taxon>Ecdysozoa</taxon>
        <taxon>Arthropoda</taxon>
        <taxon>Hexapoda</taxon>
        <taxon>Insecta</taxon>
        <taxon>Pterygota</taxon>
        <taxon>Neoptera</taxon>
        <taxon>Polyneoptera</taxon>
        <taxon>Phasmatodea</taxon>
        <taxon>Timematodea</taxon>
        <taxon>Timematoidea</taxon>
        <taxon>Timematidae</taxon>
        <taxon>Timema</taxon>
    </lineage>
</organism>
<dbReference type="InterPro" id="IPR006693">
    <property type="entry name" value="AB_hydrolase_lipase"/>
</dbReference>
<keyword evidence="3" id="KW-0378">Hydrolase</keyword>
<evidence type="ECO:0000313" key="9">
    <source>
        <dbReference type="EMBL" id="CAD7601126.1"/>
    </source>
</evidence>
<evidence type="ECO:0000256" key="3">
    <source>
        <dbReference type="ARBA" id="ARBA00022801"/>
    </source>
</evidence>
<dbReference type="InterPro" id="IPR029058">
    <property type="entry name" value="AB_hydrolase_fold"/>
</dbReference>
<gene>
    <name evidence="9" type="ORF">TGEB3V08_LOCUS7841</name>
</gene>
<dbReference type="FunFam" id="3.40.50.1820:FF:000057">
    <property type="entry name" value="Lipase"/>
    <property type="match status" value="1"/>
</dbReference>
<sequence length="679" mass="75312">MLCVLQLVLLVADWCVTGDGFLLGDMGRLNFRVQQGVEALLGRGATDDTNNTLAPMEDAKLTAPQLIVKYGYYVEIHHVVTEDGFILELHRVPGSPRNPPAQGKSVFLLEHGLLCSSADWLIQGPGKSLAYLLADQGFDVWLGNARGNTYSRRHVRLSPDDPQFWNHDWHHMGVFDLPAEIDYILQNTRQQSLYYAGHSMGTTKFFVMASKRPEYNLKIRTMFALAPIVFMSHIQSPFKKLAFAGETLFSTQCHVCCVLVPVVQQLVQHPQDPVSAHCVVVLHPHAVLVPFDQSLGNATPTGETHSHLGSVCWNSDGRTIAPQVQLGCLLHPWPLPCPNTLRELSKMNRSSSLSDTSSSPSNATHPVDEPACWKQFCRGDLYMVPNPSTLGSSGIPQYKGPHLIRDLQGPLAIGQADTLASLPLYTTIKTNDTSFTISQGTDIANMLGMHEFSPSNTLMTILGQSMCKNMVINNMVCNMALFLMAGFNSIEMNQEKPPPVHPTEIRTSISPSSVVELNTTSALANYATEAGFFSYEIAPRFMSAFAEVPESFYPCKENAPKTQCKFREFDNRPQLLPTGLRLGNVEPLDYPLHMITAPVVLLYASNDWMSDIRDVSRLASSLPNVIDSYLIPQSTFNHLDFMYGIHSNTLVYDRIFSILNPNSRLRGAGSYSWGTYLTK</sequence>
<evidence type="ECO:0000256" key="7">
    <source>
        <dbReference type="SAM" id="SignalP"/>
    </source>
</evidence>
<keyword evidence="2 7" id="KW-0732">Signal</keyword>
<feature type="signal peptide" evidence="7">
    <location>
        <begin position="1"/>
        <end position="18"/>
    </location>
</feature>
<dbReference type="SUPFAM" id="SSF53474">
    <property type="entry name" value="alpha/beta-Hydrolases"/>
    <property type="match status" value="2"/>
</dbReference>
<keyword evidence="4" id="KW-0442">Lipid degradation</keyword>
<proteinExistence type="inferred from homology"/>